<dbReference type="EMBL" id="ACXX02000010">
    <property type="protein sequence ID" value="EGD46927.1"/>
    <property type="molecule type" value="Genomic_DNA"/>
</dbReference>
<dbReference type="AlphaFoldDB" id="F1TEY9"/>
<name>F1TEY9_9FIRM</name>
<sequence>MYHISDDKRSRESSQWIYEALEQLMTKLPYEKIRITDICKKAKVGRVTFYRHYDTIDDILRKKCDDKFRDLLVYLKEYSDAQKMAAKTFLVPFLRFWYVNPTIIRIIFLANKDFIINESIEKILAPIEKLYFEHQENRYDSYFSSVKYAVSITVLKEWFKNDMNLAPDDLSIGLLEYLKTLLNESIQ</sequence>
<evidence type="ECO:0000256" key="1">
    <source>
        <dbReference type="ARBA" id="ARBA00023125"/>
    </source>
</evidence>
<proteinExistence type="predicted"/>
<dbReference type="Gene3D" id="1.10.357.10">
    <property type="entry name" value="Tetracycline Repressor, domain 2"/>
    <property type="match status" value="1"/>
</dbReference>
<accession>F1TEY9</accession>
<dbReference type="InterPro" id="IPR001647">
    <property type="entry name" value="HTH_TetR"/>
</dbReference>
<gene>
    <name evidence="4" type="ORF">Cpap_1122</name>
</gene>
<dbReference type="Proteomes" id="UP000003860">
    <property type="component" value="Unassembled WGS sequence"/>
</dbReference>
<dbReference type="InterPro" id="IPR009057">
    <property type="entry name" value="Homeodomain-like_sf"/>
</dbReference>
<dbReference type="SUPFAM" id="SSF46689">
    <property type="entry name" value="Homeodomain-like"/>
    <property type="match status" value="1"/>
</dbReference>
<dbReference type="PANTHER" id="PTHR43479:SF11">
    <property type="entry name" value="ACREF_ENVCD OPERON REPRESSOR-RELATED"/>
    <property type="match status" value="1"/>
</dbReference>
<dbReference type="RefSeq" id="WP_004620448.1">
    <property type="nucleotide sequence ID" value="NZ_ACXX02000010.1"/>
</dbReference>
<organism evidence="4 5">
    <name type="scientific">Ruminiclostridium papyrosolvens DSM 2782</name>
    <dbReference type="NCBI Taxonomy" id="588581"/>
    <lineage>
        <taxon>Bacteria</taxon>
        <taxon>Bacillati</taxon>
        <taxon>Bacillota</taxon>
        <taxon>Clostridia</taxon>
        <taxon>Eubacteriales</taxon>
        <taxon>Oscillospiraceae</taxon>
        <taxon>Ruminiclostridium</taxon>
    </lineage>
</organism>
<dbReference type="STRING" id="588581.Cpap_1122"/>
<reference evidence="4" key="2">
    <citation type="submission" date="2011-01" db="EMBL/GenBank/DDBJ databases">
        <title>The Non-contiguous Finished genome of Clostridium papyrosolvens.</title>
        <authorList>
            <person name="Lucas S."/>
            <person name="Copeland A."/>
            <person name="Lapidus A."/>
            <person name="Cheng J.-F."/>
            <person name="Goodwin L."/>
            <person name="Pitluck S."/>
            <person name="Misra M."/>
            <person name="Chertkov O."/>
            <person name="Detter J.C."/>
            <person name="Han C."/>
            <person name="Tapia R."/>
            <person name="Land M."/>
            <person name="Hauser L."/>
            <person name="Kyrpides N."/>
            <person name="Ivanova N."/>
            <person name="Pagani I."/>
            <person name="Mouttaki H."/>
            <person name="He Z."/>
            <person name="Zhou J."/>
            <person name="Hemme C.L."/>
            <person name="Woyke T."/>
        </authorList>
    </citation>
    <scope>NUCLEOTIDE SEQUENCE [LARGE SCALE GENOMIC DNA]</scope>
    <source>
        <strain evidence="4">DSM 2782</strain>
    </source>
</reference>
<evidence type="ECO:0000313" key="5">
    <source>
        <dbReference type="Proteomes" id="UP000003860"/>
    </source>
</evidence>
<reference evidence="4" key="1">
    <citation type="submission" date="2009-07" db="EMBL/GenBank/DDBJ databases">
        <authorList>
            <consortium name="US DOE Joint Genome Institute (JGI-PGF)"/>
            <person name="Lucas S."/>
            <person name="Copeland A."/>
            <person name="Lapidus A."/>
            <person name="Glavina del Rio T."/>
            <person name="Tice H."/>
            <person name="Bruce D."/>
            <person name="Goodwin L."/>
            <person name="Pitluck S."/>
            <person name="Larimer F."/>
            <person name="Land M.L."/>
            <person name="Mouttaki H."/>
            <person name="He Z."/>
            <person name="Zhou J."/>
            <person name="Hemme C.L."/>
        </authorList>
    </citation>
    <scope>NUCLEOTIDE SEQUENCE</scope>
    <source>
        <strain evidence="4">DSM 2782</strain>
    </source>
</reference>
<evidence type="ECO:0000256" key="2">
    <source>
        <dbReference type="PROSITE-ProRule" id="PRU00335"/>
    </source>
</evidence>
<dbReference type="InterPro" id="IPR050624">
    <property type="entry name" value="HTH-type_Tx_Regulator"/>
</dbReference>
<comment type="caution">
    <text evidence="4">The sequence shown here is derived from an EMBL/GenBank/DDBJ whole genome shotgun (WGS) entry which is preliminary data.</text>
</comment>
<feature type="DNA-binding region" description="H-T-H motif" evidence="2">
    <location>
        <begin position="34"/>
        <end position="53"/>
    </location>
</feature>
<evidence type="ECO:0000259" key="3">
    <source>
        <dbReference type="PROSITE" id="PS50977"/>
    </source>
</evidence>
<keyword evidence="1 2" id="KW-0238">DNA-binding</keyword>
<feature type="domain" description="HTH tetR-type" evidence="3">
    <location>
        <begin position="11"/>
        <end position="71"/>
    </location>
</feature>
<evidence type="ECO:0000313" key="4">
    <source>
        <dbReference type="EMBL" id="EGD46927.1"/>
    </source>
</evidence>
<dbReference type="OrthoDB" id="9810250at2"/>
<dbReference type="PROSITE" id="PS50977">
    <property type="entry name" value="HTH_TETR_2"/>
    <property type="match status" value="1"/>
</dbReference>
<dbReference type="PANTHER" id="PTHR43479">
    <property type="entry name" value="ACREF/ENVCD OPERON REPRESSOR-RELATED"/>
    <property type="match status" value="1"/>
</dbReference>
<dbReference type="GO" id="GO:0003677">
    <property type="term" value="F:DNA binding"/>
    <property type="evidence" value="ECO:0007669"/>
    <property type="project" value="UniProtKB-UniRule"/>
</dbReference>
<keyword evidence="5" id="KW-1185">Reference proteome</keyword>
<protein>
    <submittedName>
        <fullName evidence="4">Regulatory protein TetR</fullName>
    </submittedName>
</protein>
<dbReference type="eggNOG" id="COG1309">
    <property type="taxonomic scope" value="Bacteria"/>
</dbReference>